<reference evidence="1 2" key="1">
    <citation type="submission" date="2019-05" db="EMBL/GenBank/DDBJ databases">
        <authorList>
            <consortium name="Pathogen Informatics"/>
        </authorList>
    </citation>
    <scope>NUCLEOTIDE SEQUENCE [LARGE SCALE GENOMIC DNA]</scope>
    <source>
        <strain evidence="1 2">NM319</strain>
    </source>
</reference>
<keyword evidence="2" id="KW-1185">Reference proteome</keyword>
<accession>A0ABY6TJP1</accession>
<evidence type="ECO:0000313" key="1">
    <source>
        <dbReference type="EMBL" id="VTU07644.1"/>
    </source>
</evidence>
<name>A0ABY6TJP1_9PAST</name>
<dbReference type="Proteomes" id="UP000308167">
    <property type="component" value="Unassembled WGS sequence"/>
</dbReference>
<comment type="caution">
    <text evidence="1">The sequence shown here is derived from an EMBL/GenBank/DDBJ whole genome shotgun (WGS) entry which is preliminary data.</text>
</comment>
<sequence length="35" mass="4067">MKKMTAAELKRKKLNEFRQAYQKAKAEGTQKPVKS</sequence>
<organism evidence="1 2">
    <name type="scientific">Actinobacillus porcinus</name>
    <dbReference type="NCBI Taxonomy" id="51048"/>
    <lineage>
        <taxon>Bacteria</taxon>
        <taxon>Pseudomonadati</taxon>
        <taxon>Pseudomonadota</taxon>
        <taxon>Gammaproteobacteria</taxon>
        <taxon>Pasteurellales</taxon>
        <taxon>Pasteurellaceae</taxon>
        <taxon>Actinobacillus</taxon>
    </lineage>
</organism>
<protein>
    <submittedName>
        <fullName evidence="1">Uncharacterized protein</fullName>
    </submittedName>
</protein>
<dbReference type="EMBL" id="CABFKI010000005">
    <property type="protein sequence ID" value="VTU07644.1"/>
    <property type="molecule type" value="Genomic_DNA"/>
</dbReference>
<evidence type="ECO:0000313" key="2">
    <source>
        <dbReference type="Proteomes" id="UP000308167"/>
    </source>
</evidence>
<proteinExistence type="predicted"/>
<gene>
    <name evidence="1" type="ORF">SAMEA1410922_01023</name>
</gene>